<evidence type="ECO:0000256" key="4">
    <source>
        <dbReference type="RuleBase" id="RU003801"/>
    </source>
</evidence>
<accession>A0ABP0EC77</accession>
<evidence type="ECO:0000313" key="6">
    <source>
        <dbReference type="EMBL" id="CAK7904140.1"/>
    </source>
</evidence>
<keyword evidence="7" id="KW-1185">Reference proteome</keyword>
<sequence length="630" mass="71561">MLKSSLRTKFPSIMPSIKQFSTSALKGDLYRYQKELPKLPVPTLQESAAKYLSSVQPLLNESQFQSTTAKVQDFIKSGGIGEKLQARLEQFAANPKVDNWLAEWWDDYAYMSYRDPVSPYVSYFFSHKDVPTLVGKDQLLKATLIAYYTTQFMIEVQNETLEPEIIKGNPYCMNAFKYMFSNSRVPAEGADITEIYDGAEHPYFVVAIQNHFYKVYHHSTSGEPLSKAQLYKQLEHITQDVQKFGKATPLGALTSLNRDEWLSSYTQLIKSPSNKASLDAIHASSFLIALDSNSPVTIEEKSKNCWHGDGQNRYFDKPLQFFVSANGNSGFLGEHSRMDATPTVQLNNFIVSKLFQEDSKALVKEIDSSVESLSSLPVQSLPKILSFDINPYVREEINQAIVKFQKTIESHDEEIFQYQGYGKNLIKQFKVSPDAYVQMLMQLAYYKTTGKIRPTYESAATRKFLKGRTETGRTVSNESKKFVETWTSLDSTNEEKIATFQAACKQHVAYLSDAANGKGVDRHFFGLKNMLQSGEEIPEIFTDPVFAYSATWYLSSSQIPSEYFQSWGWSQVIDDGYGLAYMINSEWIHVHISCKKGNGLRSDHLKWYLTESANQMKDVLKTSLPPKAKL</sequence>
<dbReference type="InterPro" id="IPR000542">
    <property type="entry name" value="Carn_acyl_trans"/>
</dbReference>
<dbReference type="Gene3D" id="3.30.559.70">
    <property type="entry name" value="Choline/Carnitine o-acyltransferase, domain 2"/>
    <property type="match status" value="1"/>
</dbReference>
<reference evidence="6 7" key="1">
    <citation type="submission" date="2024-01" db="EMBL/GenBank/DDBJ databases">
        <authorList>
            <consortium name="Genoscope - CEA"/>
            <person name="William W."/>
        </authorList>
    </citation>
    <scope>NUCLEOTIDE SEQUENCE [LARGE SCALE GENOMIC DNA]</scope>
    <source>
        <strain evidence="6 7">29B2s-10</strain>
    </source>
</reference>
<dbReference type="PANTHER" id="PTHR22589:SF103">
    <property type="entry name" value="CARNITINE O-ACETYL-TRANSFERASE, ISOFORM A-RELATED"/>
    <property type="match status" value="1"/>
</dbReference>
<dbReference type="InterPro" id="IPR023213">
    <property type="entry name" value="CAT-like_dom_sf"/>
</dbReference>
<gene>
    <name evidence="6" type="primary">CAT2</name>
    <name evidence="6" type="ORF">CAAN4_D07976</name>
</gene>
<dbReference type="InterPro" id="IPR042231">
    <property type="entry name" value="Cho/carn_acyl_trans_2"/>
</dbReference>
<dbReference type="Proteomes" id="UP001497600">
    <property type="component" value="Chromosome D"/>
</dbReference>
<dbReference type="PROSITE" id="PS00440">
    <property type="entry name" value="ACYLTRANSF_C_2"/>
    <property type="match status" value="1"/>
</dbReference>
<keyword evidence="3 4" id="KW-0012">Acyltransferase</keyword>
<keyword evidence="2 4" id="KW-0808">Transferase</keyword>
<feature type="domain" description="Choline/carnitine acyltransferase" evidence="5">
    <location>
        <begin position="39"/>
        <end position="610"/>
    </location>
</feature>
<dbReference type="EMBL" id="OZ004256">
    <property type="protein sequence ID" value="CAK7904140.1"/>
    <property type="molecule type" value="Genomic_DNA"/>
</dbReference>
<dbReference type="Pfam" id="PF00755">
    <property type="entry name" value="Carn_acyltransf"/>
    <property type="match status" value="1"/>
</dbReference>
<evidence type="ECO:0000256" key="1">
    <source>
        <dbReference type="ARBA" id="ARBA00005232"/>
    </source>
</evidence>
<dbReference type="SUPFAM" id="SSF52777">
    <property type="entry name" value="CoA-dependent acyltransferases"/>
    <property type="match status" value="2"/>
</dbReference>
<dbReference type="PANTHER" id="PTHR22589">
    <property type="entry name" value="CARNITINE O-ACYLTRANSFERASE"/>
    <property type="match status" value="1"/>
</dbReference>
<dbReference type="InterPro" id="IPR039551">
    <property type="entry name" value="Cho/carn_acyl_trans"/>
</dbReference>
<dbReference type="Gene3D" id="3.30.559.10">
    <property type="entry name" value="Chloramphenicol acetyltransferase-like domain"/>
    <property type="match status" value="1"/>
</dbReference>
<evidence type="ECO:0000256" key="2">
    <source>
        <dbReference type="ARBA" id="ARBA00022679"/>
    </source>
</evidence>
<proteinExistence type="inferred from homology"/>
<protein>
    <submittedName>
        <fullName evidence="6">Carnitine O-acetyltransferase, mitochondrial</fullName>
    </submittedName>
</protein>
<name>A0ABP0EC77_9ASCO</name>
<comment type="similarity">
    <text evidence="1 4">Belongs to the carnitine/choline acetyltransferase family.</text>
</comment>
<evidence type="ECO:0000259" key="5">
    <source>
        <dbReference type="Pfam" id="PF00755"/>
    </source>
</evidence>
<dbReference type="PROSITE" id="PS00439">
    <property type="entry name" value="ACYLTRANSF_C_1"/>
    <property type="match status" value="1"/>
</dbReference>
<evidence type="ECO:0000256" key="3">
    <source>
        <dbReference type="ARBA" id="ARBA00023315"/>
    </source>
</evidence>
<evidence type="ECO:0000313" key="7">
    <source>
        <dbReference type="Proteomes" id="UP001497600"/>
    </source>
</evidence>
<organism evidence="6 7">
    <name type="scientific">[Candida] anglica</name>
    <dbReference type="NCBI Taxonomy" id="148631"/>
    <lineage>
        <taxon>Eukaryota</taxon>
        <taxon>Fungi</taxon>
        <taxon>Dikarya</taxon>
        <taxon>Ascomycota</taxon>
        <taxon>Saccharomycotina</taxon>
        <taxon>Pichiomycetes</taxon>
        <taxon>Debaryomycetaceae</taxon>
        <taxon>Kurtzmaniella</taxon>
    </lineage>
</organism>